<evidence type="ECO:0000256" key="8">
    <source>
        <dbReference type="ARBA" id="ARBA00034808"/>
    </source>
</evidence>
<dbReference type="EMBL" id="PVSR01000001">
    <property type="protein sequence ID" value="PRW65419.1"/>
    <property type="molecule type" value="Genomic_DNA"/>
</dbReference>
<keyword evidence="3 10" id="KW-0378">Hydrolase</keyword>
<dbReference type="InterPro" id="IPR014016">
    <property type="entry name" value="UvrD-like_ATP-bd"/>
</dbReference>
<keyword evidence="13" id="KW-1185">Reference proteome</keyword>
<evidence type="ECO:0000256" key="9">
    <source>
        <dbReference type="ARBA" id="ARBA00048988"/>
    </source>
</evidence>
<dbReference type="Proteomes" id="UP000239352">
    <property type="component" value="Unassembled WGS sequence"/>
</dbReference>
<evidence type="ECO:0000256" key="2">
    <source>
        <dbReference type="ARBA" id="ARBA00022741"/>
    </source>
</evidence>
<dbReference type="InterPro" id="IPR027417">
    <property type="entry name" value="P-loop_NTPase"/>
</dbReference>
<dbReference type="GO" id="GO:0043138">
    <property type="term" value="F:3'-5' DNA helicase activity"/>
    <property type="evidence" value="ECO:0007669"/>
    <property type="project" value="UniProtKB-EC"/>
</dbReference>
<proteinExistence type="inferred from homology"/>
<name>A0A2T0H210_ACTMO</name>
<dbReference type="GO" id="GO:0005829">
    <property type="term" value="C:cytosol"/>
    <property type="evidence" value="ECO:0007669"/>
    <property type="project" value="TreeGrafter"/>
</dbReference>
<dbReference type="Pfam" id="PF13361">
    <property type="entry name" value="UvrD_C"/>
    <property type="match status" value="1"/>
</dbReference>
<evidence type="ECO:0000259" key="11">
    <source>
        <dbReference type="PROSITE" id="PS51198"/>
    </source>
</evidence>
<dbReference type="GO" id="GO:0005524">
    <property type="term" value="F:ATP binding"/>
    <property type="evidence" value="ECO:0007669"/>
    <property type="project" value="UniProtKB-UniRule"/>
</dbReference>
<dbReference type="InterPro" id="IPR014017">
    <property type="entry name" value="DNA_helicase_UvrD-like_C"/>
</dbReference>
<feature type="binding site" evidence="10">
    <location>
        <begin position="261"/>
        <end position="268"/>
    </location>
    <ligand>
        <name>ATP</name>
        <dbReference type="ChEBI" id="CHEBI:30616"/>
    </ligand>
</feature>
<dbReference type="SUPFAM" id="SSF52540">
    <property type="entry name" value="P-loop containing nucleoside triphosphate hydrolases"/>
    <property type="match status" value="1"/>
</dbReference>
<accession>A0A2T0H210</accession>
<evidence type="ECO:0000256" key="1">
    <source>
        <dbReference type="ARBA" id="ARBA00009922"/>
    </source>
</evidence>
<organism evidence="12 13">
    <name type="scientific">Actinopolyspora mortivallis</name>
    <dbReference type="NCBI Taxonomy" id="33906"/>
    <lineage>
        <taxon>Bacteria</taxon>
        <taxon>Bacillati</taxon>
        <taxon>Actinomycetota</taxon>
        <taxon>Actinomycetes</taxon>
        <taxon>Actinopolysporales</taxon>
        <taxon>Actinopolysporaceae</taxon>
        <taxon>Actinopolyspora</taxon>
    </lineage>
</organism>
<keyword evidence="2 10" id="KW-0547">Nucleotide-binding</keyword>
<dbReference type="InterPro" id="IPR000212">
    <property type="entry name" value="DNA_helicase_UvrD/REP"/>
</dbReference>
<protein>
    <recommendedName>
        <fullName evidence="8">DNA 3'-5' helicase</fullName>
        <ecNumber evidence="8">5.6.2.4</ecNumber>
    </recommendedName>
</protein>
<dbReference type="Gene3D" id="1.10.10.160">
    <property type="match status" value="1"/>
</dbReference>
<dbReference type="Pfam" id="PF00580">
    <property type="entry name" value="UvrD-helicase"/>
    <property type="match status" value="1"/>
</dbReference>
<evidence type="ECO:0000256" key="10">
    <source>
        <dbReference type="PROSITE-ProRule" id="PRU00560"/>
    </source>
</evidence>
<dbReference type="InParanoid" id="A0A2T0H210"/>
<comment type="similarity">
    <text evidence="1">Belongs to the helicase family. UvrD subfamily.</text>
</comment>
<dbReference type="InterPro" id="IPR013986">
    <property type="entry name" value="DExx_box_DNA_helicase_dom_sf"/>
</dbReference>
<evidence type="ECO:0000313" key="12">
    <source>
        <dbReference type="EMBL" id="PRW65419.1"/>
    </source>
</evidence>
<sequence length="697" mass="78200">MARLGIDKDFLHEFTKLEKPVQERVTRALTKFGHVSHAGAHLEKIADARDPRFRSIRISDFWRGIVLAPDSGDSYTLLTVRPHDDAYAWARRHRASVNAATGRVEIRDVAAVEDSMPALSRMAETAPTRLFDHVKDSQLRRLGIDEQTLRFARVLTDSTQLDAAKSFLPSNQWDVLFGLAAGYTPEQVWAELAAEVTEEEFDTEDLDAAVERSSDRVVLVDGPEELMAIFRHPLATWRVYLHPRQRSVVEASYGGPARVTGGPGTGKTVVTMHRAHQLATEGEGTVLMTTFTATLSESLRTGVQLLVEDPGVRERIDVRHVDQLANRIFREHHGPPTILPPEKERQLWDSVVAELEVPFTAAFLGEEWRQVVLARRIGSAEEYLNAKRDGRGRALGSRQKARVWQAIWEFENTLRRRGVWTYETVCVEATRLLEQRTEKPYRHVVVDEAQDLSPVQWRLLRAAVPEQPNDIFLAGDTHQRIYNNRVSLRDVGIRVVGRSSRLTVNYRTTAEILAWSLGLLRGERIDDMEEGLASIAGCRSEVRGRHPRLLGFPTKNAETEHLVTTVREWMDAGVQPGEIGVAVRSHRLVDTVMAALSAAGVPHEKLLGATDGTEQAVAVGTMHRMKGLEFRCLAVVGVTEHHVPPASAITPEEEDPAAHRRDTQRERCLLFVACTRAREQLVVSWHGARSPFLPAEE</sequence>
<evidence type="ECO:0000256" key="3">
    <source>
        <dbReference type="ARBA" id="ARBA00022801"/>
    </source>
</evidence>
<dbReference type="EC" id="5.6.2.4" evidence="8"/>
<comment type="caution">
    <text evidence="12">The sequence shown here is derived from an EMBL/GenBank/DDBJ whole genome shotgun (WGS) entry which is preliminary data.</text>
</comment>
<dbReference type="RefSeq" id="WP_106112272.1">
    <property type="nucleotide sequence ID" value="NZ_PVSR01000001.1"/>
</dbReference>
<comment type="catalytic activity">
    <reaction evidence="9">
        <text>ATP + H2O = ADP + phosphate + H(+)</text>
        <dbReference type="Rhea" id="RHEA:13065"/>
        <dbReference type="ChEBI" id="CHEBI:15377"/>
        <dbReference type="ChEBI" id="CHEBI:15378"/>
        <dbReference type="ChEBI" id="CHEBI:30616"/>
        <dbReference type="ChEBI" id="CHEBI:43474"/>
        <dbReference type="ChEBI" id="CHEBI:456216"/>
        <dbReference type="EC" id="5.6.2.4"/>
    </reaction>
</comment>
<dbReference type="PANTHER" id="PTHR11070">
    <property type="entry name" value="UVRD / RECB / PCRA DNA HELICASE FAMILY MEMBER"/>
    <property type="match status" value="1"/>
</dbReference>
<dbReference type="GO" id="GO:0016887">
    <property type="term" value="F:ATP hydrolysis activity"/>
    <property type="evidence" value="ECO:0007669"/>
    <property type="project" value="RHEA"/>
</dbReference>
<dbReference type="Gene3D" id="3.40.50.300">
    <property type="entry name" value="P-loop containing nucleotide triphosphate hydrolases"/>
    <property type="match status" value="2"/>
</dbReference>
<gene>
    <name evidence="12" type="ORF">CEP50_01565</name>
</gene>
<dbReference type="STRING" id="1050202.GCA_000384035_01149"/>
<dbReference type="PANTHER" id="PTHR11070:SF45">
    <property type="entry name" value="DNA 3'-5' HELICASE"/>
    <property type="match status" value="1"/>
</dbReference>
<comment type="catalytic activity">
    <reaction evidence="7">
        <text>Couples ATP hydrolysis with the unwinding of duplex DNA by translocating in the 3'-5' direction.</text>
        <dbReference type="EC" id="5.6.2.4"/>
    </reaction>
</comment>
<keyword evidence="5 10" id="KW-0067">ATP-binding</keyword>
<feature type="domain" description="UvrD-like helicase ATP-binding" evidence="11">
    <location>
        <begin position="240"/>
        <end position="509"/>
    </location>
</feature>
<reference evidence="12 13" key="1">
    <citation type="submission" date="2018-03" db="EMBL/GenBank/DDBJ databases">
        <title>Actinopolyspora mortivallis from Sahara, screening for active biomolecules.</title>
        <authorList>
            <person name="Selama O."/>
            <person name="Wellington E.M.H."/>
            <person name="Hacene H."/>
        </authorList>
    </citation>
    <scope>NUCLEOTIDE SEQUENCE [LARGE SCALE GENOMIC DNA]</scope>
    <source>
        <strain evidence="12 13">M5A</strain>
    </source>
</reference>
<keyword evidence="6" id="KW-0413">Isomerase</keyword>
<dbReference type="GO" id="GO:0000725">
    <property type="term" value="P:recombinational repair"/>
    <property type="evidence" value="ECO:0007669"/>
    <property type="project" value="TreeGrafter"/>
</dbReference>
<dbReference type="AlphaFoldDB" id="A0A2T0H210"/>
<keyword evidence="4 10" id="KW-0347">Helicase</keyword>
<dbReference type="PROSITE" id="PS51198">
    <property type="entry name" value="UVRD_HELICASE_ATP_BIND"/>
    <property type="match status" value="1"/>
</dbReference>
<evidence type="ECO:0000256" key="7">
    <source>
        <dbReference type="ARBA" id="ARBA00034617"/>
    </source>
</evidence>
<dbReference type="GO" id="GO:0003677">
    <property type="term" value="F:DNA binding"/>
    <property type="evidence" value="ECO:0007669"/>
    <property type="project" value="UniProtKB-KW"/>
</dbReference>
<evidence type="ECO:0000256" key="4">
    <source>
        <dbReference type="ARBA" id="ARBA00022806"/>
    </source>
</evidence>
<evidence type="ECO:0000256" key="6">
    <source>
        <dbReference type="ARBA" id="ARBA00023235"/>
    </source>
</evidence>
<evidence type="ECO:0000313" key="13">
    <source>
        <dbReference type="Proteomes" id="UP000239352"/>
    </source>
</evidence>
<evidence type="ECO:0000256" key="5">
    <source>
        <dbReference type="ARBA" id="ARBA00022840"/>
    </source>
</evidence>